<dbReference type="PANTHER" id="PTHR24096:SF267">
    <property type="entry name" value="MALONATE--COA LIGASE ACSF3, MITOCHONDRIAL"/>
    <property type="match status" value="1"/>
</dbReference>
<evidence type="ECO:0000259" key="2">
    <source>
        <dbReference type="Pfam" id="PF13193"/>
    </source>
</evidence>
<dbReference type="Gene3D" id="3.40.50.12780">
    <property type="entry name" value="N-terminal domain of ligase-like"/>
    <property type="match status" value="1"/>
</dbReference>
<gene>
    <name evidence="3" type="ORF">HCN08_18245</name>
</gene>
<dbReference type="PANTHER" id="PTHR24096">
    <property type="entry name" value="LONG-CHAIN-FATTY-ACID--COA LIGASE"/>
    <property type="match status" value="1"/>
</dbReference>
<organism evidence="3 4">
    <name type="scientific">Actinacidiphila epipremni</name>
    <dbReference type="NCBI Taxonomy" id="2053013"/>
    <lineage>
        <taxon>Bacteria</taxon>
        <taxon>Bacillati</taxon>
        <taxon>Actinomycetota</taxon>
        <taxon>Actinomycetes</taxon>
        <taxon>Kitasatosporales</taxon>
        <taxon>Streptomycetaceae</taxon>
        <taxon>Actinacidiphila</taxon>
    </lineage>
</organism>
<dbReference type="Gene3D" id="3.30.300.30">
    <property type="match status" value="1"/>
</dbReference>
<dbReference type="PROSITE" id="PS00455">
    <property type="entry name" value="AMP_BINDING"/>
    <property type="match status" value="1"/>
</dbReference>
<reference evidence="3 4" key="1">
    <citation type="submission" date="2020-03" db="EMBL/GenBank/DDBJ databases">
        <title>WGS of actinomycetes isolated from Thailand.</title>
        <authorList>
            <person name="Thawai C."/>
        </authorList>
    </citation>
    <scope>NUCLEOTIDE SEQUENCE [LARGE SCALE GENOMIC DNA]</scope>
    <source>
        <strain evidence="3 4">PRB2-1</strain>
    </source>
</reference>
<dbReference type="Proteomes" id="UP000734511">
    <property type="component" value="Unassembled WGS sequence"/>
</dbReference>
<dbReference type="InterPro" id="IPR000873">
    <property type="entry name" value="AMP-dep_synth/lig_dom"/>
</dbReference>
<evidence type="ECO:0000313" key="4">
    <source>
        <dbReference type="Proteomes" id="UP000734511"/>
    </source>
</evidence>
<accession>A0ABX0ZRS7</accession>
<evidence type="ECO:0000259" key="1">
    <source>
        <dbReference type="Pfam" id="PF00501"/>
    </source>
</evidence>
<dbReference type="RefSeq" id="WP_167984194.1">
    <property type="nucleotide sequence ID" value="NZ_JAATEJ010000014.1"/>
</dbReference>
<sequence length="519" mass="55755">MRVIEFFDRGVSLDPAAVAFVRHDGSEPMTYGQAQQTTHRIAAALHRDGLGEGDQVAVLSPNDPLVMPCVLGIMRAGCRWVALNATSSTDELAAMLTLVGARMLVYAPQAAGTARELAGRVPGLERLVALRPTGDGEPDLAQWMAPEGSRVELPPLDPEGVAAYFGTGGTTGRPKAVGLPHRALETMIHAFNMHLPERRPVNLVAAPLTHAAGAAAFPVLSLGGTTVIHDGVSPAAILKSIEEHRVTRLLLPPTAIYALLDHPDAGRRDTSSLRYFLYGAAPMSVARLEQAIKVFGPVMAQFYGQVEAPMMCAFFSPEDHTEALADPALHKRLASCGRPSLAANVGIMDDGGRLLGPGEHGEIVVRTSLRMAGYHDEPEQTAAVGRPGGWHATGDIGYVDEDGFVYLVDRKRDVIISGGFNVFPSEVEQVIWSHPAVGDCSVIGLPDDKWGERVTAVVELKEGAAATEAEIVDLCRERLGSVKAPKQVVFRRLPRSEAGKVLKKTLRDEYWAGHDRRII</sequence>
<comment type="caution">
    <text evidence="3">The sequence shown here is derived from an EMBL/GenBank/DDBJ whole genome shotgun (WGS) entry which is preliminary data.</text>
</comment>
<proteinExistence type="predicted"/>
<dbReference type="SUPFAM" id="SSF56801">
    <property type="entry name" value="Acetyl-CoA synthetase-like"/>
    <property type="match status" value="1"/>
</dbReference>
<dbReference type="InterPro" id="IPR045851">
    <property type="entry name" value="AMP-bd_C_sf"/>
</dbReference>
<dbReference type="Pfam" id="PF13193">
    <property type="entry name" value="AMP-binding_C"/>
    <property type="match status" value="1"/>
</dbReference>
<feature type="domain" description="AMP-binding enzyme C-terminal" evidence="2">
    <location>
        <begin position="426"/>
        <end position="500"/>
    </location>
</feature>
<name>A0ABX0ZRS7_9ACTN</name>
<keyword evidence="4" id="KW-1185">Reference proteome</keyword>
<dbReference type="InterPro" id="IPR020845">
    <property type="entry name" value="AMP-binding_CS"/>
</dbReference>
<dbReference type="Pfam" id="PF00501">
    <property type="entry name" value="AMP-binding"/>
    <property type="match status" value="1"/>
</dbReference>
<dbReference type="InterPro" id="IPR042099">
    <property type="entry name" value="ANL_N_sf"/>
</dbReference>
<dbReference type="InterPro" id="IPR025110">
    <property type="entry name" value="AMP-bd_C"/>
</dbReference>
<evidence type="ECO:0000313" key="3">
    <source>
        <dbReference type="EMBL" id="NJP45326.1"/>
    </source>
</evidence>
<dbReference type="EMBL" id="JAATEJ010000014">
    <property type="protein sequence ID" value="NJP45326.1"/>
    <property type="molecule type" value="Genomic_DNA"/>
</dbReference>
<feature type="domain" description="AMP-dependent synthetase/ligase" evidence="1">
    <location>
        <begin position="11"/>
        <end position="375"/>
    </location>
</feature>
<protein>
    <submittedName>
        <fullName evidence="3">AMP-binding protein</fullName>
    </submittedName>
</protein>